<proteinExistence type="predicted"/>
<sequence>MRVQDIFTGAKLFPLAAIIIGGSVIIGQGHTKYLENAFEGEFTAKSISLAFYSGLFAYGGWNH</sequence>
<dbReference type="OMA" id="YQGKTEH"/>
<dbReference type="InterPro" id="IPR050598">
    <property type="entry name" value="AminoAcid_Transporter"/>
</dbReference>
<dbReference type="Gene3D" id="1.20.1740.10">
    <property type="entry name" value="Amino acid/polyamine transporter I"/>
    <property type="match status" value="1"/>
</dbReference>
<feature type="non-terminal residue" evidence="2">
    <location>
        <position position="63"/>
    </location>
</feature>
<protein>
    <submittedName>
        <fullName evidence="2">B(0,+)-type amino acid transporter 1</fullName>
    </submittedName>
</protein>
<feature type="transmembrane region" description="Helical" evidence="1">
    <location>
        <begin position="12"/>
        <end position="30"/>
    </location>
</feature>
<dbReference type="Proteomes" id="UP000054359">
    <property type="component" value="Unassembled WGS sequence"/>
</dbReference>
<name>A0A087UHR1_STEMI</name>
<dbReference type="OrthoDB" id="10062876at2759"/>
<accession>A0A087UHR1</accession>
<dbReference type="AlphaFoldDB" id="A0A087UHR1"/>
<dbReference type="PANTHER" id="PTHR11785:SF528">
    <property type="entry name" value="AMINO ACID TRANSPORTER PROTEIN JHI-21"/>
    <property type="match status" value="1"/>
</dbReference>
<evidence type="ECO:0000256" key="1">
    <source>
        <dbReference type="SAM" id="Phobius"/>
    </source>
</evidence>
<keyword evidence="1" id="KW-0472">Membrane</keyword>
<keyword evidence="1" id="KW-1133">Transmembrane helix</keyword>
<reference evidence="2 3" key="1">
    <citation type="submission" date="2013-11" db="EMBL/GenBank/DDBJ databases">
        <title>Genome sequencing of Stegodyphus mimosarum.</title>
        <authorList>
            <person name="Bechsgaard J."/>
        </authorList>
    </citation>
    <scope>NUCLEOTIDE SEQUENCE [LARGE SCALE GENOMIC DNA]</scope>
</reference>
<keyword evidence="3" id="KW-1185">Reference proteome</keyword>
<dbReference type="PANTHER" id="PTHR11785">
    <property type="entry name" value="AMINO ACID TRANSPORTER"/>
    <property type="match status" value="1"/>
</dbReference>
<evidence type="ECO:0000313" key="2">
    <source>
        <dbReference type="EMBL" id="KFM76900.1"/>
    </source>
</evidence>
<dbReference type="GO" id="GO:0015175">
    <property type="term" value="F:neutral L-amino acid transmembrane transporter activity"/>
    <property type="evidence" value="ECO:0007669"/>
    <property type="project" value="TreeGrafter"/>
</dbReference>
<dbReference type="EMBL" id="KK119850">
    <property type="protein sequence ID" value="KFM76900.1"/>
    <property type="molecule type" value="Genomic_DNA"/>
</dbReference>
<dbReference type="STRING" id="407821.A0A087UHR1"/>
<gene>
    <name evidence="2" type="ORF">X975_23887</name>
</gene>
<keyword evidence="1" id="KW-0812">Transmembrane</keyword>
<evidence type="ECO:0000313" key="3">
    <source>
        <dbReference type="Proteomes" id="UP000054359"/>
    </source>
</evidence>
<organism evidence="2 3">
    <name type="scientific">Stegodyphus mimosarum</name>
    <name type="common">African social velvet spider</name>
    <dbReference type="NCBI Taxonomy" id="407821"/>
    <lineage>
        <taxon>Eukaryota</taxon>
        <taxon>Metazoa</taxon>
        <taxon>Ecdysozoa</taxon>
        <taxon>Arthropoda</taxon>
        <taxon>Chelicerata</taxon>
        <taxon>Arachnida</taxon>
        <taxon>Araneae</taxon>
        <taxon>Araneomorphae</taxon>
        <taxon>Entelegynae</taxon>
        <taxon>Eresoidea</taxon>
        <taxon>Eresidae</taxon>
        <taxon>Stegodyphus</taxon>
    </lineage>
</organism>
<dbReference type="GO" id="GO:0015179">
    <property type="term" value="F:L-amino acid transmembrane transporter activity"/>
    <property type="evidence" value="ECO:0007669"/>
    <property type="project" value="TreeGrafter"/>
</dbReference>